<evidence type="ECO:0000313" key="2">
    <source>
        <dbReference type="Proteomes" id="UP000501705"/>
    </source>
</evidence>
<dbReference type="Pfam" id="PF19730">
    <property type="entry name" value="DUF6221"/>
    <property type="match status" value="1"/>
</dbReference>
<sequence length="116" mass="13256">MKSLVHFLQARIQEDEAAAHIGWAGGWPSHRVLAECAAKREVLAVLARDVKANADADAWDWLDEESAISWLFGDSNEDKAKKLATEVLRALAKPYDDHPDYQPDWTVRPKRSRKFW</sequence>
<protein>
    <submittedName>
        <fullName evidence="1">Uncharacterized protein</fullName>
    </submittedName>
</protein>
<dbReference type="RefSeq" id="WP_167463789.1">
    <property type="nucleotide sequence ID" value="NZ_CP046171.1"/>
</dbReference>
<dbReference type="AlphaFoldDB" id="A0A6G9XUU7"/>
<name>A0A6G9XUU7_NOCBR</name>
<reference evidence="1 2" key="1">
    <citation type="journal article" date="2019" name="ACS Chem. Biol.">
        <title>Identification and Mobilization of a Cryptic Antibiotic Biosynthesis Gene Locus from a Human-Pathogenic Nocardia Isolate.</title>
        <authorList>
            <person name="Herisse M."/>
            <person name="Ishida K."/>
            <person name="Porter J.L."/>
            <person name="Howden B."/>
            <person name="Hertweck C."/>
            <person name="Stinear T.P."/>
            <person name="Pidot S.J."/>
        </authorList>
    </citation>
    <scope>NUCLEOTIDE SEQUENCE [LARGE SCALE GENOMIC DNA]</scope>
    <source>
        <strain evidence="1 2">AUSMDU00024985</strain>
    </source>
</reference>
<gene>
    <name evidence="1" type="ORF">F5X71_22200</name>
</gene>
<proteinExistence type="predicted"/>
<organism evidence="1 2">
    <name type="scientific">Nocardia brasiliensis</name>
    <dbReference type="NCBI Taxonomy" id="37326"/>
    <lineage>
        <taxon>Bacteria</taxon>
        <taxon>Bacillati</taxon>
        <taxon>Actinomycetota</taxon>
        <taxon>Actinomycetes</taxon>
        <taxon>Mycobacteriales</taxon>
        <taxon>Nocardiaceae</taxon>
        <taxon>Nocardia</taxon>
    </lineage>
</organism>
<dbReference type="InterPro" id="IPR046193">
    <property type="entry name" value="DUF6221"/>
</dbReference>
<dbReference type="Proteomes" id="UP000501705">
    <property type="component" value="Chromosome"/>
</dbReference>
<accession>A0A6G9XUU7</accession>
<dbReference type="EMBL" id="CP046171">
    <property type="protein sequence ID" value="QIS04678.1"/>
    <property type="molecule type" value="Genomic_DNA"/>
</dbReference>
<evidence type="ECO:0000313" key="1">
    <source>
        <dbReference type="EMBL" id="QIS04678.1"/>
    </source>
</evidence>